<protein>
    <submittedName>
        <fullName evidence="2">Uncharacterized protein</fullName>
    </submittedName>
</protein>
<evidence type="ECO:0000256" key="1">
    <source>
        <dbReference type="SAM" id="MobiDB-lite"/>
    </source>
</evidence>
<feature type="region of interest" description="Disordered" evidence="1">
    <location>
        <begin position="1"/>
        <end position="23"/>
    </location>
</feature>
<sequence length="110" mass="11834">MFGGSHRNGGRQRMKTTRKRPEHHLNCKEDLRGPIMLESCGWVSVCLSGPASGALVVGRPHFSLAQGTAKERNIWKSIMLNSAALETAHGVDGNIKKTIVDNKGGVKKGG</sequence>
<name>A0A5B7EAL4_PORTR</name>
<accession>A0A5B7EAL4</accession>
<reference evidence="2 3" key="1">
    <citation type="submission" date="2019-05" db="EMBL/GenBank/DDBJ databases">
        <title>Another draft genome of Portunus trituberculatus and its Hox gene families provides insights of decapod evolution.</title>
        <authorList>
            <person name="Jeong J.-H."/>
            <person name="Song I."/>
            <person name="Kim S."/>
            <person name="Choi T."/>
            <person name="Kim D."/>
            <person name="Ryu S."/>
            <person name="Kim W."/>
        </authorList>
    </citation>
    <scope>NUCLEOTIDE SEQUENCE [LARGE SCALE GENOMIC DNA]</scope>
    <source>
        <tissue evidence="2">Muscle</tissue>
    </source>
</reference>
<comment type="caution">
    <text evidence="2">The sequence shown here is derived from an EMBL/GenBank/DDBJ whole genome shotgun (WGS) entry which is preliminary data.</text>
</comment>
<evidence type="ECO:0000313" key="3">
    <source>
        <dbReference type="Proteomes" id="UP000324222"/>
    </source>
</evidence>
<organism evidence="2 3">
    <name type="scientific">Portunus trituberculatus</name>
    <name type="common">Swimming crab</name>
    <name type="synonym">Neptunus trituberculatus</name>
    <dbReference type="NCBI Taxonomy" id="210409"/>
    <lineage>
        <taxon>Eukaryota</taxon>
        <taxon>Metazoa</taxon>
        <taxon>Ecdysozoa</taxon>
        <taxon>Arthropoda</taxon>
        <taxon>Crustacea</taxon>
        <taxon>Multicrustacea</taxon>
        <taxon>Malacostraca</taxon>
        <taxon>Eumalacostraca</taxon>
        <taxon>Eucarida</taxon>
        <taxon>Decapoda</taxon>
        <taxon>Pleocyemata</taxon>
        <taxon>Brachyura</taxon>
        <taxon>Eubrachyura</taxon>
        <taxon>Portunoidea</taxon>
        <taxon>Portunidae</taxon>
        <taxon>Portuninae</taxon>
        <taxon>Portunus</taxon>
    </lineage>
</organism>
<keyword evidence="3" id="KW-1185">Reference proteome</keyword>
<proteinExistence type="predicted"/>
<dbReference type="Proteomes" id="UP000324222">
    <property type="component" value="Unassembled WGS sequence"/>
</dbReference>
<evidence type="ECO:0000313" key="2">
    <source>
        <dbReference type="EMBL" id="MPC30668.1"/>
    </source>
</evidence>
<gene>
    <name evidence="2" type="ORF">E2C01_023936</name>
</gene>
<feature type="compositionally biased region" description="Basic residues" evidence="1">
    <location>
        <begin position="8"/>
        <end position="22"/>
    </location>
</feature>
<dbReference type="EMBL" id="VSRR010002296">
    <property type="protein sequence ID" value="MPC30668.1"/>
    <property type="molecule type" value="Genomic_DNA"/>
</dbReference>
<dbReference type="AlphaFoldDB" id="A0A5B7EAL4"/>